<dbReference type="Proteomes" id="UP001148838">
    <property type="component" value="Unassembled WGS sequence"/>
</dbReference>
<dbReference type="EMBL" id="JAJSOF020000025">
    <property type="protein sequence ID" value="KAJ4435038.1"/>
    <property type="molecule type" value="Genomic_DNA"/>
</dbReference>
<name>A0ABQ8SM11_PERAM</name>
<protein>
    <submittedName>
        <fullName evidence="1">Uncharacterized protein</fullName>
    </submittedName>
</protein>
<organism evidence="1 2">
    <name type="scientific">Periplaneta americana</name>
    <name type="common">American cockroach</name>
    <name type="synonym">Blatta americana</name>
    <dbReference type="NCBI Taxonomy" id="6978"/>
    <lineage>
        <taxon>Eukaryota</taxon>
        <taxon>Metazoa</taxon>
        <taxon>Ecdysozoa</taxon>
        <taxon>Arthropoda</taxon>
        <taxon>Hexapoda</taxon>
        <taxon>Insecta</taxon>
        <taxon>Pterygota</taxon>
        <taxon>Neoptera</taxon>
        <taxon>Polyneoptera</taxon>
        <taxon>Dictyoptera</taxon>
        <taxon>Blattodea</taxon>
        <taxon>Blattoidea</taxon>
        <taxon>Blattidae</taxon>
        <taxon>Blattinae</taxon>
        <taxon>Periplaneta</taxon>
    </lineage>
</organism>
<proteinExistence type="predicted"/>
<evidence type="ECO:0000313" key="1">
    <source>
        <dbReference type="EMBL" id="KAJ4435038.1"/>
    </source>
</evidence>
<gene>
    <name evidence="1" type="ORF">ANN_23611</name>
</gene>
<comment type="caution">
    <text evidence="1">The sequence shown here is derived from an EMBL/GenBank/DDBJ whole genome shotgun (WGS) entry which is preliminary data.</text>
</comment>
<keyword evidence="2" id="KW-1185">Reference proteome</keyword>
<reference evidence="1 2" key="1">
    <citation type="journal article" date="2022" name="Allergy">
        <title>Genome assembly and annotation of Periplaneta americana reveal a comprehensive cockroach allergen profile.</title>
        <authorList>
            <person name="Wang L."/>
            <person name="Xiong Q."/>
            <person name="Saelim N."/>
            <person name="Wang L."/>
            <person name="Nong W."/>
            <person name="Wan A.T."/>
            <person name="Shi M."/>
            <person name="Liu X."/>
            <person name="Cao Q."/>
            <person name="Hui J.H.L."/>
            <person name="Sookrung N."/>
            <person name="Leung T.F."/>
            <person name="Tungtrongchitr A."/>
            <person name="Tsui S.K.W."/>
        </authorList>
    </citation>
    <scope>NUCLEOTIDE SEQUENCE [LARGE SCALE GENOMIC DNA]</scope>
    <source>
        <tissue evidence="1">Whole body-01</tissue>
    </source>
</reference>
<accession>A0ABQ8SM11</accession>
<sequence>MAGNVAAVRAIPGRTMDNNRCRHCGSEIETLPHVLGSCSHGDALRNTRHHKVRSAIAQALRNAGLTVFEEVYGISTTGSTRRIDMIAFQDHRRGFIIYPTVRFETCKSRPYPAFAVFLENPGKILNQVMDETGFAARRADYSTDGHYFEQLLQHLMPLFPPGSRTERTATVTMNNKFLLFPGAYENSFTSHKLTTLNFWLYFASGGRIAIELICNRELDNTEETGFSFIRQRNLLPDETGMLFLDYERIPNLSAEQSGGITVFRISTMMSLILHRCRTAAMIAIKSSSSSVHIPLQCDVIDVQRSGEIRNTLTVTTHVQCESHRKPRKNLNQVTCTDRESNPGHLVSRPDALTVTPTGVDCSSQMSGFNVPNYVSDSQSFTTIKNNR</sequence>
<evidence type="ECO:0000313" key="2">
    <source>
        <dbReference type="Proteomes" id="UP001148838"/>
    </source>
</evidence>